<accession>Q1ITG3</accession>
<dbReference type="EMBL" id="CP000360">
    <property type="protein sequence ID" value="ABF39837.1"/>
    <property type="molecule type" value="Genomic_DNA"/>
</dbReference>
<gene>
    <name evidence="2" type="ordered locus">Acid345_0832</name>
</gene>
<evidence type="ECO:0000313" key="2">
    <source>
        <dbReference type="EMBL" id="ABF39837.1"/>
    </source>
</evidence>
<dbReference type="EnsemblBacteria" id="ABF39837">
    <property type="protein sequence ID" value="ABF39837"/>
    <property type="gene ID" value="Acid345_0832"/>
</dbReference>
<dbReference type="AlphaFoldDB" id="Q1ITG3"/>
<feature type="region of interest" description="Disordered" evidence="1">
    <location>
        <begin position="1"/>
        <end position="22"/>
    </location>
</feature>
<keyword evidence="3" id="KW-1185">Reference proteome</keyword>
<protein>
    <submittedName>
        <fullName evidence="2">Uncharacterized protein</fullName>
    </submittedName>
</protein>
<sequence>MPRMNLGSEMNSTYETQAGGCNSDLPNARGQFVPISSGSKCDIWAQENGATGPSIQKSEPTLLQEPTTSEIETLNSYAMFYLDFEIE</sequence>
<reference evidence="2 3" key="1">
    <citation type="journal article" date="2009" name="Appl. Environ. Microbiol.">
        <title>Three genomes from the phylum Acidobacteria provide insight into the lifestyles of these microorganisms in soils.</title>
        <authorList>
            <person name="Ward N.L."/>
            <person name="Challacombe J.F."/>
            <person name="Janssen P.H."/>
            <person name="Henrissat B."/>
            <person name="Coutinho P.M."/>
            <person name="Wu M."/>
            <person name="Xie G."/>
            <person name="Haft D.H."/>
            <person name="Sait M."/>
            <person name="Badger J."/>
            <person name="Barabote R.D."/>
            <person name="Bradley B."/>
            <person name="Brettin T.S."/>
            <person name="Brinkac L.M."/>
            <person name="Bruce D."/>
            <person name="Creasy T."/>
            <person name="Daugherty S.C."/>
            <person name="Davidsen T.M."/>
            <person name="DeBoy R.T."/>
            <person name="Detter J.C."/>
            <person name="Dodson R.J."/>
            <person name="Durkin A.S."/>
            <person name="Ganapathy A."/>
            <person name="Gwinn-Giglio M."/>
            <person name="Han C.S."/>
            <person name="Khouri H."/>
            <person name="Kiss H."/>
            <person name="Kothari S.P."/>
            <person name="Madupu R."/>
            <person name="Nelson K.E."/>
            <person name="Nelson W.C."/>
            <person name="Paulsen I."/>
            <person name="Penn K."/>
            <person name="Ren Q."/>
            <person name="Rosovitz M.J."/>
            <person name="Selengut J.D."/>
            <person name="Shrivastava S."/>
            <person name="Sullivan S.A."/>
            <person name="Tapia R."/>
            <person name="Thompson L.S."/>
            <person name="Watkins K.L."/>
            <person name="Yang Q."/>
            <person name="Yu C."/>
            <person name="Zafar N."/>
            <person name="Zhou L."/>
            <person name="Kuske C.R."/>
        </authorList>
    </citation>
    <scope>NUCLEOTIDE SEQUENCE [LARGE SCALE GENOMIC DNA]</scope>
    <source>
        <strain evidence="2 3">Ellin345</strain>
    </source>
</reference>
<dbReference type="Proteomes" id="UP000002432">
    <property type="component" value="Chromosome"/>
</dbReference>
<organism evidence="2 3">
    <name type="scientific">Koribacter versatilis (strain Ellin345)</name>
    <dbReference type="NCBI Taxonomy" id="204669"/>
    <lineage>
        <taxon>Bacteria</taxon>
        <taxon>Pseudomonadati</taxon>
        <taxon>Acidobacteriota</taxon>
        <taxon>Terriglobia</taxon>
        <taxon>Terriglobales</taxon>
        <taxon>Candidatus Korobacteraceae</taxon>
        <taxon>Candidatus Korobacter</taxon>
    </lineage>
</organism>
<evidence type="ECO:0000256" key="1">
    <source>
        <dbReference type="SAM" id="MobiDB-lite"/>
    </source>
</evidence>
<feature type="compositionally biased region" description="Polar residues" evidence="1">
    <location>
        <begin position="8"/>
        <end position="20"/>
    </location>
</feature>
<name>Q1ITG3_KORVE</name>
<dbReference type="KEGG" id="aba:Acid345_0832"/>
<dbReference type="HOGENOM" id="CLU_2479281_0_0_0"/>
<evidence type="ECO:0000313" key="3">
    <source>
        <dbReference type="Proteomes" id="UP000002432"/>
    </source>
</evidence>
<proteinExistence type="predicted"/>